<dbReference type="EMBL" id="JANJYI010000006">
    <property type="protein sequence ID" value="KAK2643696.1"/>
    <property type="molecule type" value="Genomic_DNA"/>
</dbReference>
<accession>A0AAD9WUJ1</accession>
<sequence length="194" mass="22483">MRNIRGIGFYMGVWTVLVSIFGIGLRLIFHLLKNPSHGQLTQNLHNELLNGLRIFEAAWRPLWPQIVHEARSFFPTADWQRLSESFGEGSSHFPAEFLRRSGEWSCIIKVHARLLLPTPTVPIREYSFLRYQKQIQEDIWAITDVSDDYLDVLNPEAELEYRRGPSGIIAREMGEECCEVTWVENMEVPILDLA</sequence>
<comment type="caution">
    <text evidence="3">The sequence shown here is derived from an EMBL/GenBank/DDBJ whole genome shotgun (WGS) entry which is preliminary data.</text>
</comment>
<gene>
    <name evidence="3" type="ORF">Ddye_018891</name>
</gene>
<dbReference type="AlphaFoldDB" id="A0AAD9WUJ1"/>
<dbReference type="InterPro" id="IPR002913">
    <property type="entry name" value="START_lipid-bd_dom"/>
</dbReference>
<evidence type="ECO:0000256" key="1">
    <source>
        <dbReference type="SAM" id="Phobius"/>
    </source>
</evidence>
<evidence type="ECO:0000313" key="3">
    <source>
        <dbReference type="EMBL" id="KAK2643696.1"/>
    </source>
</evidence>
<dbReference type="InterPro" id="IPR042160">
    <property type="entry name" value="HD-Zip_IV"/>
</dbReference>
<reference evidence="3" key="1">
    <citation type="journal article" date="2023" name="Plant J.">
        <title>Genome sequences and population genomics provide insights into the demographic history, inbreeding, and mutation load of two 'living fossil' tree species of Dipteronia.</title>
        <authorList>
            <person name="Feng Y."/>
            <person name="Comes H.P."/>
            <person name="Chen J."/>
            <person name="Zhu S."/>
            <person name="Lu R."/>
            <person name="Zhang X."/>
            <person name="Li P."/>
            <person name="Qiu J."/>
            <person name="Olsen K.M."/>
            <person name="Qiu Y."/>
        </authorList>
    </citation>
    <scope>NUCLEOTIDE SEQUENCE</scope>
    <source>
        <strain evidence="3">KIB01</strain>
    </source>
</reference>
<evidence type="ECO:0000313" key="4">
    <source>
        <dbReference type="Proteomes" id="UP001280121"/>
    </source>
</evidence>
<keyword evidence="1" id="KW-0812">Transmembrane</keyword>
<feature type="domain" description="START" evidence="2">
    <location>
        <begin position="69"/>
        <end position="194"/>
    </location>
</feature>
<dbReference type="PANTHER" id="PTHR45654:SF90">
    <property type="entry name" value="HOMEOBOX-LEUCINE ZIPPER PROTEIN ROC7-LIKE"/>
    <property type="match status" value="1"/>
</dbReference>
<keyword evidence="4" id="KW-1185">Reference proteome</keyword>
<proteinExistence type="predicted"/>
<evidence type="ECO:0000259" key="2">
    <source>
        <dbReference type="PROSITE" id="PS50848"/>
    </source>
</evidence>
<dbReference type="SUPFAM" id="SSF55961">
    <property type="entry name" value="Bet v1-like"/>
    <property type="match status" value="1"/>
</dbReference>
<dbReference type="PROSITE" id="PS50848">
    <property type="entry name" value="START"/>
    <property type="match status" value="1"/>
</dbReference>
<keyword evidence="1" id="KW-0472">Membrane</keyword>
<dbReference type="GO" id="GO:0008289">
    <property type="term" value="F:lipid binding"/>
    <property type="evidence" value="ECO:0007669"/>
    <property type="project" value="InterPro"/>
</dbReference>
<dbReference type="Proteomes" id="UP001280121">
    <property type="component" value="Unassembled WGS sequence"/>
</dbReference>
<dbReference type="PANTHER" id="PTHR45654">
    <property type="entry name" value="HOMEOBOX-LEUCINE ZIPPER PROTEIN MERISTEM L1"/>
    <property type="match status" value="1"/>
</dbReference>
<protein>
    <recommendedName>
        <fullName evidence="2">START domain-containing protein</fullName>
    </recommendedName>
</protein>
<feature type="transmembrane region" description="Helical" evidence="1">
    <location>
        <begin position="7"/>
        <end position="29"/>
    </location>
</feature>
<dbReference type="GO" id="GO:0003677">
    <property type="term" value="F:DNA binding"/>
    <property type="evidence" value="ECO:0007669"/>
    <property type="project" value="UniProtKB-KW"/>
</dbReference>
<organism evidence="3 4">
    <name type="scientific">Dipteronia dyeriana</name>
    <dbReference type="NCBI Taxonomy" id="168575"/>
    <lineage>
        <taxon>Eukaryota</taxon>
        <taxon>Viridiplantae</taxon>
        <taxon>Streptophyta</taxon>
        <taxon>Embryophyta</taxon>
        <taxon>Tracheophyta</taxon>
        <taxon>Spermatophyta</taxon>
        <taxon>Magnoliopsida</taxon>
        <taxon>eudicotyledons</taxon>
        <taxon>Gunneridae</taxon>
        <taxon>Pentapetalae</taxon>
        <taxon>rosids</taxon>
        <taxon>malvids</taxon>
        <taxon>Sapindales</taxon>
        <taxon>Sapindaceae</taxon>
        <taxon>Hippocastanoideae</taxon>
        <taxon>Acereae</taxon>
        <taxon>Dipteronia</taxon>
    </lineage>
</organism>
<name>A0AAD9WUJ1_9ROSI</name>
<dbReference type="Pfam" id="PF01852">
    <property type="entry name" value="START"/>
    <property type="match status" value="1"/>
</dbReference>
<keyword evidence="1" id="KW-1133">Transmembrane helix</keyword>